<evidence type="ECO:0000256" key="1">
    <source>
        <dbReference type="ARBA" id="ARBA00001974"/>
    </source>
</evidence>
<reference evidence="8 9" key="1">
    <citation type="submission" date="2016-05" db="EMBL/GenBank/DDBJ databases">
        <title>Niabella ginsenosidivorans BS26 whole genome sequencing.</title>
        <authorList>
            <person name="Im W.T."/>
            <person name="Siddiqi M.Z."/>
        </authorList>
    </citation>
    <scope>NUCLEOTIDE SEQUENCE [LARGE SCALE GENOMIC DNA]</scope>
    <source>
        <strain evidence="8 9">BS26</strain>
    </source>
</reference>
<sequence>MSNSNEIYDIAGIGIGPFNLGLAALCHPISALKTVFLEQKPEFNWHEGMLLPGSTLQVPYLADLVTLVDPCSPFSYLNFLRKQGRLLQFGIHENNVITRREYNRYCRWVCSQLPGLRFNCQVTDICYQTERQCYVISSRHSVTGAVQKIDARRIVVGIGAQPSVPAFAKPLLGAQVLHSSRYLEYRAAILRSKQVAVIGSGQSAAEIFYDLLQSYAGKRRALYWMTRSARFYAMEHTKLSFEMATPAYIEHFYNLPEARKPVTIRQQDTLYKGINYQLINAIYDRMYELMTEGIVAPVTLMTNAALQEIRPANQRRWILCFHHREQDRVFEQEAEHVILATGYKTAPPSFLESLDTKIRYDVRGSFSVSRRYAIDEAETLFVQNAEMHTHGFTAPELGLGPYRNAVIINTILGTTYYPEDEQTVFQQFGAPGYSQ</sequence>
<evidence type="ECO:0008006" key="10">
    <source>
        <dbReference type="Google" id="ProtNLM"/>
    </source>
</evidence>
<dbReference type="RefSeq" id="WP_067751650.1">
    <property type="nucleotide sequence ID" value="NZ_CP015772.1"/>
</dbReference>
<accession>A0A1A9HXP3</accession>
<organism evidence="8 9">
    <name type="scientific">Niabella ginsenosidivorans</name>
    <dbReference type="NCBI Taxonomy" id="1176587"/>
    <lineage>
        <taxon>Bacteria</taxon>
        <taxon>Pseudomonadati</taxon>
        <taxon>Bacteroidota</taxon>
        <taxon>Chitinophagia</taxon>
        <taxon>Chitinophagales</taxon>
        <taxon>Chitinophagaceae</taxon>
        <taxon>Niabella</taxon>
    </lineage>
</organism>
<evidence type="ECO:0000313" key="9">
    <source>
        <dbReference type="Proteomes" id="UP000077667"/>
    </source>
</evidence>
<dbReference type="SUPFAM" id="SSF51905">
    <property type="entry name" value="FAD/NAD(P)-binding domain"/>
    <property type="match status" value="2"/>
</dbReference>
<comment type="pathway">
    <text evidence="2">Siderophore biosynthesis.</text>
</comment>
<evidence type="ECO:0000256" key="6">
    <source>
        <dbReference type="ARBA" id="ARBA00022857"/>
    </source>
</evidence>
<keyword evidence="7" id="KW-0560">Oxidoreductase</keyword>
<dbReference type="PANTHER" id="PTHR42802:SF1">
    <property type="entry name" value="L-ORNITHINE N(5)-MONOOXYGENASE"/>
    <property type="match status" value="1"/>
</dbReference>
<proteinExistence type="inferred from homology"/>
<protein>
    <recommendedName>
        <fullName evidence="10">Alcaligin biosynthesis protein</fullName>
    </recommendedName>
</protein>
<keyword evidence="9" id="KW-1185">Reference proteome</keyword>
<dbReference type="Proteomes" id="UP000077667">
    <property type="component" value="Chromosome"/>
</dbReference>
<evidence type="ECO:0000256" key="4">
    <source>
        <dbReference type="ARBA" id="ARBA00022630"/>
    </source>
</evidence>
<name>A0A1A9HXP3_9BACT</name>
<dbReference type="InterPro" id="IPR036188">
    <property type="entry name" value="FAD/NAD-bd_sf"/>
</dbReference>
<dbReference type="GO" id="GO:0016491">
    <property type="term" value="F:oxidoreductase activity"/>
    <property type="evidence" value="ECO:0007669"/>
    <property type="project" value="UniProtKB-KW"/>
</dbReference>
<evidence type="ECO:0000256" key="3">
    <source>
        <dbReference type="ARBA" id="ARBA00007588"/>
    </source>
</evidence>
<dbReference type="EMBL" id="CP015772">
    <property type="protein sequence ID" value="ANH80013.1"/>
    <property type="molecule type" value="Genomic_DNA"/>
</dbReference>
<dbReference type="KEGG" id="nia:A8C56_02590"/>
<dbReference type="OrthoDB" id="7527071at2"/>
<evidence type="ECO:0000256" key="5">
    <source>
        <dbReference type="ARBA" id="ARBA00022827"/>
    </source>
</evidence>
<dbReference type="STRING" id="1176587.A8C56_02590"/>
<gene>
    <name evidence="8" type="ORF">A8C56_02590</name>
</gene>
<dbReference type="PANTHER" id="PTHR42802">
    <property type="entry name" value="MONOOXYGENASE"/>
    <property type="match status" value="1"/>
</dbReference>
<keyword evidence="4" id="KW-0285">Flavoprotein</keyword>
<dbReference type="InterPro" id="IPR025700">
    <property type="entry name" value="Lys/Orn_oxygenase"/>
</dbReference>
<evidence type="ECO:0000313" key="8">
    <source>
        <dbReference type="EMBL" id="ANH80013.1"/>
    </source>
</evidence>
<comment type="similarity">
    <text evidence="3">Belongs to the lysine N(6)-hydroxylase/L-ornithine N(5)-oxygenase family.</text>
</comment>
<keyword evidence="6" id="KW-0521">NADP</keyword>
<dbReference type="Pfam" id="PF13434">
    <property type="entry name" value="Lys_Orn_oxgnase"/>
    <property type="match status" value="1"/>
</dbReference>
<dbReference type="Gene3D" id="3.50.50.60">
    <property type="entry name" value="FAD/NAD(P)-binding domain"/>
    <property type="match status" value="1"/>
</dbReference>
<keyword evidence="5" id="KW-0274">FAD</keyword>
<evidence type="ECO:0000256" key="2">
    <source>
        <dbReference type="ARBA" id="ARBA00004924"/>
    </source>
</evidence>
<dbReference type="AlphaFoldDB" id="A0A1A9HXP3"/>
<evidence type="ECO:0000256" key="7">
    <source>
        <dbReference type="ARBA" id="ARBA00023002"/>
    </source>
</evidence>
<comment type="cofactor">
    <cofactor evidence="1">
        <name>FAD</name>
        <dbReference type="ChEBI" id="CHEBI:57692"/>
    </cofactor>
</comment>